<sequence>MALTFRTSAHSEIGLVRKNNQDSAYVAPALIAVADGMGGAAAGDLASAVAITHVAETEADLGAKLAAASVKRPDAAPTGLPEGPEGDLLAVLADTLAKTNEHLATLVTANHDLEGMGSTLCVVALTGDKAAIVNIGDSRAYLLRDGVLSRVSHDHSWVQALVDQGRISEEDALEHPHRSLILKVLNGSPHHEPDFDLIDVRVGDRFLVCSDGLCGLVPDAAIAERIGLADRDATVDALVDLAHSAGGHDNITIIVSDVVDGEPEGGVHLLGSVSTTKISDAGAPAATSPRLTVRAGRRPNRSPEVVRYSPAAGSRVRRAVRLALGILVPVVLILGGAFGWYTYTQTRFYLGPNNTTVAVFQGVPDHVFGQPLNKVVADDGVQLADLPPFYLDKVKGLIQVADLTTGQARLVELKGMAARCVAQRAAAARASEQPSPSPTPAPPSASPSTPAASPSTPAASPSTPAASETPTTPTTPSTPATPAPPASPEDC</sequence>
<feature type="compositionally biased region" description="Pro residues" evidence="1">
    <location>
        <begin position="479"/>
        <end position="491"/>
    </location>
</feature>
<feature type="compositionally biased region" description="Low complexity" evidence="1">
    <location>
        <begin position="446"/>
        <end position="478"/>
    </location>
</feature>
<dbReference type="SUPFAM" id="SSF81606">
    <property type="entry name" value="PP2C-like"/>
    <property type="match status" value="1"/>
</dbReference>
<keyword evidence="2" id="KW-1133">Transmembrane helix</keyword>
<comment type="caution">
    <text evidence="4">The sequence shown here is derived from an EMBL/GenBank/DDBJ whole genome shotgun (WGS) entry which is preliminary data.</text>
</comment>
<evidence type="ECO:0000256" key="2">
    <source>
        <dbReference type="SAM" id="Phobius"/>
    </source>
</evidence>
<dbReference type="PANTHER" id="PTHR13832">
    <property type="entry name" value="PROTEIN PHOSPHATASE 2C"/>
    <property type="match status" value="1"/>
</dbReference>
<dbReference type="InterPro" id="IPR001932">
    <property type="entry name" value="PPM-type_phosphatase-like_dom"/>
</dbReference>
<evidence type="ECO:0000313" key="5">
    <source>
        <dbReference type="Proteomes" id="UP000291933"/>
    </source>
</evidence>
<dbReference type="AlphaFoldDB" id="A0A4Q9KI94"/>
<dbReference type="Gene3D" id="3.60.40.10">
    <property type="entry name" value="PPM-type phosphatase domain"/>
    <property type="match status" value="1"/>
</dbReference>
<keyword evidence="5" id="KW-1185">Reference proteome</keyword>
<dbReference type="InterPro" id="IPR036457">
    <property type="entry name" value="PPM-type-like_dom_sf"/>
</dbReference>
<gene>
    <name evidence="4" type="ORF">ET996_12710</name>
</gene>
<dbReference type="EMBL" id="SDMR01000019">
    <property type="protein sequence ID" value="TBT93095.1"/>
    <property type="molecule type" value="Genomic_DNA"/>
</dbReference>
<feature type="compositionally biased region" description="Pro residues" evidence="1">
    <location>
        <begin position="435"/>
        <end position="445"/>
    </location>
</feature>
<feature type="region of interest" description="Disordered" evidence="1">
    <location>
        <begin position="427"/>
        <end position="491"/>
    </location>
</feature>
<dbReference type="OrthoDB" id="9801841at2"/>
<keyword evidence="2" id="KW-0472">Membrane</keyword>
<dbReference type="SMART" id="SM00332">
    <property type="entry name" value="PP2Cc"/>
    <property type="match status" value="1"/>
</dbReference>
<evidence type="ECO:0000256" key="1">
    <source>
        <dbReference type="SAM" id="MobiDB-lite"/>
    </source>
</evidence>
<dbReference type="Pfam" id="PF13672">
    <property type="entry name" value="PP2C_2"/>
    <property type="match status" value="1"/>
</dbReference>
<organism evidence="4 5">
    <name type="scientific">Propioniciclava tarda</name>
    <dbReference type="NCBI Taxonomy" id="433330"/>
    <lineage>
        <taxon>Bacteria</taxon>
        <taxon>Bacillati</taxon>
        <taxon>Actinomycetota</taxon>
        <taxon>Actinomycetes</taxon>
        <taxon>Propionibacteriales</taxon>
        <taxon>Propionibacteriaceae</taxon>
        <taxon>Propioniciclava</taxon>
    </lineage>
</organism>
<evidence type="ECO:0000259" key="3">
    <source>
        <dbReference type="PROSITE" id="PS51746"/>
    </source>
</evidence>
<protein>
    <submittedName>
        <fullName evidence="4">Serine/threonine-protein phosphatase</fullName>
    </submittedName>
</protein>
<dbReference type="RefSeq" id="WP_131172934.1">
    <property type="nucleotide sequence ID" value="NZ_FXTL01000020.1"/>
</dbReference>
<dbReference type="PROSITE" id="PS51746">
    <property type="entry name" value="PPM_2"/>
    <property type="match status" value="1"/>
</dbReference>
<name>A0A4Q9KI94_PROTD</name>
<feature type="transmembrane region" description="Helical" evidence="2">
    <location>
        <begin position="322"/>
        <end position="343"/>
    </location>
</feature>
<reference evidence="4 5" key="1">
    <citation type="submission" date="2019-01" db="EMBL/GenBank/DDBJ databases">
        <title>Lactibacter flavus gen. nov., sp. nov., a novel bacterium of the family Propionibacteriaceae isolated from raw milk and dairy products.</title>
        <authorList>
            <person name="Huptas C."/>
            <person name="Wenning M."/>
            <person name="Breitenwieser F."/>
            <person name="Doll E."/>
            <person name="Von Neubeck M."/>
            <person name="Busse H.-J."/>
            <person name="Scherer S."/>
        </authorList>
    </citation>
    <scope>NUCLEOTIDE SEQUENCE [LARGE SCALE GENOMIC DNA]</scope>
    <source>
        <strain evidence="4 5">DSM 22130</strain>
    </source>
</reference>
<accession>A0A4Q9KI94</accession>
<dbReference type="SMART" id="SM00331">
    <property type="entry name" value="PP2C_SIG"/>
    <property type="match status" value="1"/>
</dbReference>
<proteinExistence type="predicted"/>
<dbReference type="Proteomes" id="UP000291933">
    <property type="component" value="Unassembled WGS sequence"/>
</dbReference>
<keyword evidence="2" id="KW-0812">Transmembrane</keyword>
<dbReference type="CDD" id="cd00143">
    <property type="entry name" value="PP2Cc"/>
    <property type="match status" value="1"/>
</dbReference>
<dbReference type="InterPro" id="IPR015655">
    <property type="entry name" value="PP2C"/>
</dbReference>
<dbReference type="GO" id="GO:0004722">
    <property type="term" value="F:protein serine/threonine phosphatase activity"/>
    <property type="evidence" value="ECO:0007669"/>
    <property type="project" value="InterPro"/>
</dbReference>
<evidence type="ECO:0000313" key="4">
    <source>
        <dbReference type="EMBL" id="TBT93095.1"/>
    </source>
</evidence>
<dbReference type="PANTHER" id="PTHR13832:SF827">
    <property type="entry name" value="PROTEIN PHOSPHATASE 1L"/>
    <property type="match status" value="1"/>
</dbReference>
<feature type="domain" description="PPM-type phosphatase" evidence="3">
    <location>
        <begin position="6"/>
        <end position="258"/>
    </location>
</feature>